<sequence length="460" mass="50856">MAVSTLSSSVKIVSDWFVRPNRIFPGFDLPIHLPPWDMAMLNANYVQCGLLFAKPAEVANPETFMPSLLDNLRHSLSLTLVHFYPLAGRLATLQSEDGDDHFYTVCISCKDSPGARLVYATLDMTVSDILSPTYVPVVVQSLFDHHKAINHDGHTQSLLTVQVTELEDGVFIGCSMNHCVVDGTSYWHFFNAFSEIFQAFTGGKTDLNEISCPPVLERWFPGNMKGPINLPFRDAGEFVDRFEAPVLQERIFHFSAESLAALKARANREAETSKISSFQSLCALGWRSMTRARKFPEQQATGCRLSANNRHRLEPPLSPVYFGNALSTVRASATVGELLGNDLGWAAWKLHLAVVNHTSEGLITWNENWFKNPVIYKLGEMFDPFSVMFGSSPRFNKYGNEFGMGKALAARSGYANKFDGKVTAYPGREGGGSIDLEICLPAATMAALENDAEFMAAVTV</sequence>
<dbReference type="EMBL" id="CM042889">
    <property type="protein sequence ID" value="KAI4321045.1"/>
    <property type="molecule type" value="Genomic_DNA"/>
</dbReference>
<reference evidence="2" key="1">
    <citation type="journal article" date="2023" name="Front. Plant Sci.">
        <title>Chromosomal-level genome assembly of Melastoma candidum provides insights into trichome evolution.</title>
        <authorList>
            <person name="Zhong Y."/>
            <person name="Wu W."/>
            <person name="Sun C."/>
            <person name="Zou P."/>
            <person name="Liu Y."/>
            <person name="Dai S."/>
            <person name="Zhou R."/>
        </authorList>
    </citation>
    <scope>NUCLEOTIDE SEQUENCE [LARGE SCALE GENOMIC DNA]</scope>
</reference>
<name>A0ACB9MBD9_9MYRT</name>
<evidence type="ECO:0000313" key="1">
    <source>
        <dbReference type="EMBL" id="KAI4321045.1"/>
    </source>
</evidence>
<dbReference type="Proteomes" id="UP001057402">
    <property type="component" value="Chromosome 10"/>
</dbReference>
<gene>
    <name evidence="1" type="ORF">MLD38_034468</name>
</gene>
<evidence type="ECO:0000313" key="2">
    <source>
        <dbReference type="Proteomes" id="UP001057402"/>
    </source>
</evidence>
<comment type="caution">
    <text evidence="1">The sequence shown here is derived from an EMBL/GenBank/DDBJ whole genome shotgun (WGS) entry which is preliminary data.</text>
</comment>
<organism evidence="1 2">
    <name type="scientific">Melastoma candidum</name>
    <dbReference type="NCBI Taxonomy" id="119954"/>
    <lineage>
        <taxon>Eukaryota</taxon>
        <taxon>Viridiplantae</taxon>
        <taxon>Streptophyta</taxon>
        <taxon>Embryophyta</taxon>
        <taxon>Tracheophyta</taxon>
        <taxon>Spermatophyta</taxon>
        <taxon>Magnoliopsida</taxon>
        <taxon>eudicotyledons</taxon>
        <taxon>Gunneridae</taxon>
        <taxon>Pentapetalae</taxon>
        <taxon>rosids</taxon>
        <taxon>malvids</taxon>
        <taxon>Myrtales</taxon>
        <taxon>Melastomataceae</taxon>
        <taxon>Melastomatoideae</taxon>
        <taxon>Melastomateae</taxon>
        <taxon>Melastoma</taxon>
    </lineage>
</organism>
<protein>
    <submittedName>
        <fullName evidence="1">Uncharacterized protein</fullName>
    </submittedName>
</protein>
<proteinExistence type="predicted"/>
<accession>A0ACB9MBD9</accession>
<keyword evidence="2" id="KW-1185">Reference proteome</keyword>